<keyword evidence="1" id="KW-1133">Transmembrane helix</keyword>
<dbReference type="EMBL" id="JAHOEP010000027">
    <property type="protein sequence ID" value="MBV3408796.1"/>
    <property type="molecule type" value="Genomic_DNA"/>
</dbReference>
<feature type="transmembrane region" description="Helical" evidence="1">
    <location>
        <begin position="32"/>
        <end position="49"/>
    </location>
</feature>
<keyword evidence="1" id="KW-0472">Membrane</keyword>
<evidence type="ECO:0000313" key="3">
    <source>
        <dbReference type="Proteomes" id="UP001196316"/>
    </source>
</evidence>
<keyword evidence="1" id="KW-0812">Transmembrane</keyword>
<sequence length="209" mass="24216">MSFILLIAIGAFIYFLFKKVLPHYNISTRDIVITIAILIGGIYGVRFLTTTDIFSGWSEPDQPAKEFCEDFFIANQKSTWSNQIKMLSGVIRKVRMAGHAPTLSDVSQEVRDDLDEHRRNWTTSEDMAEYINEKLGTNLEKDDVNYFMFLYFSSQGLQNPILKYKYKESVDDAEVWIVEDYYTMKKAYLTINGTNYHIQVQGKVNDPND</sequence>
<evidence type="ECO:0000256" key="1">
    <source>
        <dbReference type="SAM" id="Phobius"/>
    </source>
</evidence>
<dbReference type="AlphaFoldDB" id="A0AAW4N803"/>
<accession>A0AAW4N803</accession>
<reference evidence="2" key="1">
    <citation type="submission" date="2021-06" db="EMBL/GenBank/DDBJ databases">
        <title>Collection of gut derived symbiotic bacterial strains cultured from healthy donors.</title>
        <authorList>
            <person name="Lin H."/>
            <person name="Littmann E."/>
            <person name="Pamer E.G."/>
        </authorList>
    </citation>
    <scope>NUCLEOTIDE SEQUENCE</scope>
    <source>
        <strain evidence="2">MSK.21.60</strain>
    </source>
</reference>
<organism evidence="2 3">
    <name type="scientific">Segatella copri</name>
    <dbReference type="NCBI Taxonomy" id="165179"/>
    <lineage>
        <taxon>Bacteria</taxon>
        <taxon>Pseudomonadati</taxon>
        <taxon>Bacteroidota</taxon>
        <taxon>Bacteroidia</taxon>
        <taxon>Bacteroidales</taxon>
        <taxon>Prevotellaceae</taxon>
        <taxon>Segatella</taxon>
    </lineage>
</organism>
<evidence type="ECO:0000313" key="2">
    <source>
        <dbReference type="EMBL" id="MBV3408796.1"/>
    </source>
</evidence>
<dbReference type="Proteomes" id="UP001196316">
    <property type="component" value="Unassembled WGS sequence"/>
</dbReference>
<name>A0AAW4N803_9BACT</name>
<protein>
    <submittedName>
        <fullName evidence="2">Uncharacterized protein</fullName>
    </submittedName>
</protein>
<gene>
    <name evidence="2" type="ORF">KSW80_10360</name>
</gene>
<proteinExistence type="predicted"/>
<dbReference type="RefSeq" id="WP_217326800.1">
    <property type="nucleotide sequence ID" value="NZ_JAHOEA010000017.1"/>
</dbReference>
<comment type="caution">
    <text evidence="2">The sequence shown here is derived from an EMBL/GenBank/DDBJ whole genome shotgun (WGS) entry which is preliminary data.</text>
</comment>